<evidence type="ECO:0000313" key="3">
    <source>
        <dbReference type="Proteomes" id="UP000266183"/>
    </source>
</evidence>
<evidence type="ECO:0008006" key="4">
    <source>
        <dbReference type="Google" id="ProtNLM"/>
    </source>
</evidence>
<dbReference type="KEGG" id="chk:D4L85_10950"/>
<feature type="transmembrane region" description="Helical" evidence="1">
    <location>
        <begin position="257"/>
        <end position="274"/>
    </location>
</feature>
<name>A0A385SL18_9BACT</name>
<keyword evidence="1" id="KW-0472">Membrane</keyword>
<keyword evidence="3" id="KW-1185">Reference proteome</keyword>
<dbReference type="EMBL" id="CP032382">
    <property type="protein sequence ID" value="AYB31061.1"/>
    <property type="molecule type" value="Genomic_DNA"/>
</dbReference>
<sequence length="276" mass="31092">MTGFSRVYRYVNLLSLDIVVGAVVSALFFARVLDVAIRPVGLLALGLTVWVIYTADHLRDAYTIGKSASTLRHRFHQEHFKTLLIAALAGVLVNVVIVFFIRKQVFVWGTVLAIGVGIYLIVQRYLKFLKEICIACLYTCGVLLPSITVTGDTLTTGHYLLIVQFMLVAWLNLLIFSWFDREDDKQDRQPSFVTMLGEPVTRASIWCLTGSIFVVAGFSFYHTEMKPAVLIVATMGLVLALIFAFRKHFAQHDSYRLLGDAVFLLPLFYLVWSSNL</sequence>
<feature type="transmembrane region" description="Helical" evidence="1">
    <location>
        <begin position="7"/>
        <end position="30"/>
    </location>
</feature>
<dbReference type="AlphaFoldDB" id="A0A385SL18"/>
<feature type="transmembrane region" description="Helical" evidence="1">
    <location>
        <begin position="105"/>
        <end position="122"/>
    </location>
</feature>
<protein>
    <recommendedName>
        <fullName evidence="4">Prenyltransferase</fullName>
    </recommendedName>
</protein>
<evidence type="ECO:0000313" key="2">
    <source>
        <dbReference type="EMBL" id="AYB31061.1"/>
    </source>
</evidence>
<feature type="transmembrane region" description="Helical" evidence="1">
    <location>
        <begin position="79"/>
        <end position="99"/>
    </location>
</feature>
<keyword evidence="1" id="KW-0812">Transmembrane</keyword>
<gene>
    <name evidence="2" type="ORF">D4L85_10950</name>
</gene>
<evidence type="ECO:0000256" key="1">
    <source>
        <dbReference type="SAM" id="Phobius"/>
    </source>
</evidence>
<dbReference type="RefSeq" id="WP_119754345.1">
    <property type="nucleotide sequence ID" value="NZ_CP032382.1"/>
</dbReference>
<feature type="transmembrane region" description="Helical" evidence="1">
    <location>
        <begin position="200"/>
        <end position="221"/>
    </location>
</feature>
<dbReference type="Proteomes" id="UP000266183">
    <property type="component" value="Chromosome"/>
</dbReference>
<accession>A0A385SL18</accession>
<reference evidence="3" key="1">
    <citation type="submission" date="2018-09" db="EMBL/GenBank/DDBJ databases">
        <title>Chryseolinea sp. KIS68-18 isolated from soil.</title>
        <authorList>
            <person name="Weon H.-Y."/>
            <person name="Kwon S.-W."/>
            <person name="Lee S.A."/>
        </authorList>
    </citation>
    <scope>NUCLEOTIDE SEQUENCE [LARGE SCALE GENOMIC DNA]</scope>
    <source>
        <strain evidence="3">KIS68-18</strain>
    </source>
</reference>
<feature type="transmembrane region" description="Helical" evidence="1">
    <location>
        <begin position="227"/>
        <end position="245"/>
    </location>
</feature>
<dbReference type="OrthoDB" id="976812at2"/>
<feature type="transmembrane region" description="Helical" evidence="1">
    <location>
        <begin position="36"/>
        <end position="58"/>
    </location>
</feature>
<organism evidence="2 3">
    <name type="scientific">Chryseolinea soli</name>
    <dbReference type="NCBI Taxonomy" id="2321403"/>
    <lineage>
        <taxon>Bacteria</taxon>
        <taxon>Pseudomonadati</taxon>
        <taxon>Bacteroidota</taxon>
        <taxon>Cytophagia</taxon>
        <taxon>Cytophagales</taxon>
        <taxon>Fulvivirgaceae</taxon>
        <taxon>Chryseolinea</taxon>
    </lineage>
</organism>
<proteinExistence type="predicted"/>
<keyword evidence="1" id="KW-1133">Transmembrane helix</keyword>
<feature type="transmembrane region" description="Helical" evidence="1">
    <location>
        <begin position="159"/>
        <end position="179"/>
    </location>
</feature>